<dbReference type="EMBL" id="PHQY01000322">
    <property type="protein sequence ID" value="PJO44888.1"/>
    <property type="molecule type" value="Genomic_DNA"/>
</dbReference>
<evidence type="ECO:0000256" key="1">
    <source>
        <dbReference type="SAM" id="Phobius"/>
    </source>
</evidence>
<keyword evidence="1" id="KW-0472">Membrane</keyword>
<name>A0A2M9Q9Z3_9BACI</name>
<proteinExistence type="predicted"/>
<protein>
    <submittedName>
        <fullName evidence="2">Uncharacterized protein</fullName>
    </submittedName>
</protein>
<organism evidence="2 3">
    <name type="scientific">Lysinibacillus xylanilyticus</name>
    <dbReference type="NCBI Taxonomy" id="582475"/>
    <lineage>
        <taxon>Bacteria</taxon>
        <taxon>Bacillati</taxon>
        <taxon>Bacillota</taxon>
        <taxon>Bacilli</taxon>
        <taxon>Bacillales</taxon>
        <taxon>Bacillaceae</taxon>
        <taxon>Lysinibacillus</taxon>
    </lineage>
</organism>
<dbReference type="Proteomes" id="UP000232101">
    <property type="component" value="Unassembled WGS sequence"/>
</dbReference>
<sequence length="65" mass="7651">MELNANVDELRKLEKNTRNRNIFIRFLVFCTVTKALAPGFIRYPKDTLKLYLKHLASDQKGNFHV</sequence>
<keyword evidence="1" id="KW-1133">Transmembrane helix</keyword>
<reference evidence="2 3" key="1">
    <citation type="submission" date="2017-11" db="EMBL/GenBank/DDBJ databases">
        <title>Bacterial isolate from king chilli rhizosphere.</title>
        <authorList>
            <person name="Takhelmayum P."/>
            <person name="Sarangthem I."/>
        </authorList>
    </citation>
    <scope>NUCLEOTIDE SEQUENCE [LARGE SCALE GENOMIC DNA]</scope>
    <source>
        <strain evidence="3">t26</strain>
    </source>
</reference>
<keyword evidence="1" id="KW-0812">Transmembrane</keyword>
<accession>A0A2M9Q9Z3</accession>
<comment type="caution">
    <text evidence="2">The sequence shown here is derived from an EMBL/GenBank/DDBJ whole genome shotgun (WGS) entry which is preliminary data.</text>
</comment>
<gene>
    <name evidence="2" type="ORF">CWD94_04165</name>
</gene>
<evidence type="ECO:0000313" key="3">
    <source>
        <dbReference type="Proteomes" id="UP000232101"/>
    </source>
</evidence>
<dbReference type="RefSeq" id="WP_100542177.1">
    <property type="nucleotide sequence ID" value="NZ_JBIWFF010000011.1"/>
</dbReference>
<dbReference type="AlphaFoldDB" id="A0A2M9Q9Z3"/>
<evidence type="ECO:0000313" key="2">
    <source>
        <dbReference type="EMBL" id="PJO44888.1"/>
    </source>
</evidence>
<feature type="transmembrane region" description="Helical" evidence="1">
    <location>
        <begin position="22"/>
        <end position="41"/>
    </location>
</feature>